<feature type="transmembrane region" description="Helical" evidence="1">
    <location>
        <begin position="50"/>
        <end position="71"/>
    </location>
</feature>
<keyword evidence="1" id="KW-1133">Transmembrane helix</keyword>
<keyword evidence="3" id="KW-1185">Reference proteome</keyword>
<protein>
    <submittedName>
        <fullName evidence="2">Uncharacterized protein</fullName>
    </submittedName>
</protein>
<dbReference type="Proteomes" id="UP000286576">
    <property type="component" value="Unassembled WGS sequence"/>
</dbReference>
<accession>A0A418NN51</accession>
<gene>
    <name evidence="2" type="ORF">D2V07_18255</name>
</gene>
<dbReference type="EMBL" id="QXFL01000023">
    <property type="protein sequence ID" value="RIV82188.1"/>
    <property type="molecule type" value="Genomic_DNA"/>
</dbReference>
<evidence type="ECO:0000313" key="3">
    <source>
        <dbReference type="Proteomes" id="UP000286576"/>
    </source>
</evidence>
<sequence length="73" mass="8471">MAILCALLASIVTACDWRSGNWKPSITTKFDKLLLLPKIWFRWQLNYLKGAPAILLIALYYAWSIGFSVFWDF</sequence>
<organism evidence="2 3">
    <name type="scientific">Aurantiacibacter zhengii</name>
    <dbReference type="NCBI Taxonomy" id="2307003"/>
    <lineage>
        <taxon>Bacteria</taxon>
        <taxon>Pseudomonadati</taxon>
        <taxon>Pseudomonadota</taxon>
        <taxon>Alphaproteobacteria</taxon>
        <taxon>Sphingomonadales</taxon>
        <taxon>Erythrobacteraceae</taxon>
        <taxon>Aurantiacibacter</taxon>
    </lineage>
</organism>
<reference evidence="2 3" key="1">
    <citation type="submission" date="2018-08" db="EMBL/GenBank/DDBJ databases">
        <title>Erythrobacter zhengii sp.nov., a bacterium isolated from deep-sea sediment.</title>
        <authorList>
            <person name="Fang C."/>
            <person name="Wu Y.-H."/>
            <person name="Sun C."/>
            <person name="Wang H."/>
            <person name="Cheng H."/>
            <person name="Meng F.-X."/>
            <person name="Wang C.-S."/>
            <person name="Xu X.-W."/>
        </authorList>
    </citation>
    <scope>NUCLEOTIDE SEQUENCE [LARGE SCALE GENOMIC DNA]</scope>
    <source>
        <strain evidence="2 3">V18</strain>
    </source>
</reference>
<comment type="caution">
    <text evidence="2">The sequence shown here is derived from an EMBL/GenBank/DDBJ whole genome shotgun (WGS) entry which is preliminary data.</text>
</comment>
<name>A0A418NN51_9SPHN</name>
<dbReference type="AlphaFoldDB" id="A0A418NN51"/>
<evidence type="ECO:0000313" key="2">
    <source>
        <dbReference type="EMBL" id="RIV82188.1"/>
    </source>
</evidence>
<evidence type="ECO:0000256" key="1">
    <source>
        <dbReference type="SAM" id="Phobius"/>
    </source>
</evidence>
<keyword evidence="1" id="KW-0812">Transmembrane</keyword>
<dbReference type="OrthoDB" id="7572638at2"/>
<proteinExistence type="predicted"/>
<keyword evidence="1" id="KW-0472">Membrane</keyword>